<protein>
    <submittedName>
        <fullName evidence="6">LysR family transcriptional regulator</fullName>
    </submittedName>
</protein>
<evidence type="ECO:0000313" key="7">
    <source>
        <dbReference type="Proteomes" id="UP000298218"/>
    </source>
</evidence>
<evidence type="ECO:0000256" key="4">
    <source>
        <dbReference type="ARBA" id="ARBA00023163"/>
    </source>
</evidence>
<dbReference type="PANTHER" id="PTHR30346">
    <property type="entry name" value="TRANSCRIPTIONAL DUAL REGULATOR HCAR-RELATED"/>
    <property type="match status" value="1"/>
</dbReference>
<dbReference type="Proteomes" id="UP000298218">
    <property type="component" value="Unassembled WGS sequence"/>
</dbReference>
<feature type="domain" description="HTH lysR-type" evidence="5">
    <location>
        <begin position="9"/>
        <end position="65"/>
    </location>
</feature>
<accession>A0A4Y8KPY5</accession>
<dbReference type="OrthoDB" id="4131546at2"/>
<dbReference type="GO" id="GO:0032993">
    <property type="term" value="C:protein-DNA complex"/>
    <property type="evidence" value="ECO:0007669"/>
    <property type="project" value="TreeGrafter"/>
</dbReference>
<dbReference type="PROSITE" id="PS50931">
    <property type="entry name" value="HTH_LYSR"/>
    <property type="match status" value="1"/>
</dbReference>
<evidence type="ECO:0000313" key="6">
    <source>
        <dbReference type="EMBL" id="TFD75337.1"/>
    </source>
</evidence>
<name>A0A4Y8KPY5_9MICO</name>
<keyword evidence="7" id="KW-1185">Reference proteome</keyword>
<evidence type="ECO:0000256" key="1">
    <source>
        <dbReference type="ARBA" id="ARBA00009437"/>
    </source>
</evidence>
<dbReference type="CDD" id="cd05466">
    <property type="entry name" value="PBP2_LTTR_substrate"/>
    <property type="match status" value="1"/>
</dbReference>
<dbReference type="PANTHER" id="PTHR30346:SF28">
    <property type="entry name" value="HTH-TYPE TRANSCRIPTIONAL REGULATOR CYNR"/>
    <property type="match status" value="1"/>
</dbReference>
<dbReference type="InterPro" id="IPR005119">
    <property type="entry name" value="LysR_subst-bd"/>
</dbReference>
<evidence type="ECO:0000256" key="2">
    <source>
        <dbReference type="ARBA" id="ARBA00023015"/>
    </source>
</evidence>
<gene>
    <name evidence="6" type="ORF">E3T53_16180</name>
</gene>
<dbReference type="InterPro" id="IPR036390">
    <property type="entry name" value="WH_DNA-bd_sf"/>
</dbReference>
<dbReference type="Gene3D" id="1.10.10.10">
    <property type="entry name" value="Winged helix-like DNA-binding domain superfamily/Winged helix DNA-binding domain"/>
    <property type="match status" value="1"/>
</dbReference>
<dbReference type="Gene3D" id="3.40.190.10">
    <property type="entry name" value="Periplasmic binding protein-like II"/>
    <property type="match status" value="2"/>
</dbReference>
<comment type="caution">
    <text evidence="6">The sequence shown here is derived from an EMBL/GenBank/DDBJ whole genome shotgun (WGS) entry which is preliminary data.</text>
</comment>
<comment type="similarity">
    <text evidence="1">Belongs to the LysR transcriptional regulatory family.</text>
</comment>
<organism evidence="6 7">
    <name type="scientific">Cryobacterium psychrophilum</name>
    <dbReference type="NCBI Taxonomy" id="41988"/>
    <lineage>
        <taxon>Bacteria</taxon>
        <taxon>Bacillati</taxon>
        <taxon>Actinomycetota</taxon>
        <taxon>Actinomycetes</taxon>
        <taxon>Micrococcales</taxon>
        <taxon>Microbacteriaceae</taxon>
        <taxon>Cryobacterium</taxon>
    </lineage>
</organism>
<sequence>MSKIDGLSITLRQLTVFVAVIDQSGFGAAADHLHMSQSAVSHALAALERSVGLPLIIRGPQIAATPLGEAVLLHARSVLASLRALEATVDLHLTGAATGTVRLAAAPTASRRLVPALLRRWRAELPGLDIRLFEGDDDELELWLESGIVDAAVLIDPDPSPEGSVVLARDDFRVVMRSDHPLAGLKRVMLASLQDDPLLSSSSGSEPKIAALHKLAGVPYQPAQRVHECTTLIGMVEADLGVAILPSLADSMLTKDLVMVELEPRLERTLVFSGPRDRPWNPSVERMRDIAAGAQMHF</sequence>
<keyword evidence="3" id="KW-0238">DNA-binding</keyword>
<evidence type="ECO:0000256" key="3">
    <source>
        <dbReference type="ARBA" id="ARBA00023125"/>
    </source>
</evidence>
<evidence type="ECO:0000259" key="5">
    <source>
        <dbReference type="PROSITE" id="PS50931"/>
    </source>
</evidence>
<reference evidence="6 7" key="1">
    <citation type="submission" date="2019-03" db="EMBL/GenBank/DDBJ databases">
        <title>Genomics of glacier-inhabiting Cryobacterium strains.</title>
        <authorList>
            <person name="Liu Q."/>
            <person name="Xin Y.-H."/>
        </authorList>
    </citation>
    <scope>NUCLEOTIDE SEQUENCE [LARGE SCALE GENOMIC DNA]</scope>
    <source>
        <strain evidence="6 7">CGMCC 1.4292</strain>
    </source>
</reference>
<proteinExistence type="inferred from homology"/>
<dbReference type="EMBL" id="SOHQ01000044">
    <property type="protein sequence ID" value="TFD75337.1"/>
    <property type="molecule type" value="Genomic_DNA"/>
</dbReference>
<dbReference type="GO" id="GO:0003677">
    <property type="term" value="F:DNA binding"/>
    <property type="evidence" value="ECO:0007669"/>
    <property type="project" value="UniProtKB-KW"/>
</dbReference>
<dbReference type="InterPro" id="IPR000847">
    <property type="entry name" value="LysR_HTH_N"/>
</dbReference>
<dbReference type="PRINTS" id="PR00039">
    <property type="entry name" value="HTHLYSR"/>
</dbReference>
<dbReference type="AlphaFoldDB" id="A0A4Y8KPY5"/>
<dbReference type="GO" id="GO:0003700">
    <property type="term" value="F:DNA-binding transcription factor activity"/>
    <property type="evidence" value="ECO:0007669"/>
    <property type="project" value="InterPro"/>
</dbReference>
<dbReference type="Pfam" id="PF00126">
    <property type="entry name" value="HTH_1"/>
    <property type="match status" value="1"/>
</dbReference>
<dbReference type="InterPro" id="IPR036388">
    <property type="entry name" value="WH-like_DNA-bd_sf"/>
</dbReference>
<dbReference type="SUPFAM" id="SSF53850">
    <property type="entry name" value="Periplasmic binding protein-like II"/>
    <property type="match status" value="1"/>
</dbReference>
<keyword evidence="4" id="KW-0804">Transcription</keyword>
<dbReference type="SUPFAM" id="SSF46785">
    <property type="entry name" value="Winged helix' DNA-binding domain"/>
    <property type="match status" value="1"/>
</dbReference>
<dbReference type="RefSeq" id="WP_134175713.1">
    <property type="nucleotide sequence ID" value="NZ_SODI01000002.1"/>
</dbReference>
<keyword evidence="2" id="KW-0805">Transcription regulation</keyword>
<dbReference type="Pfam" id="PF03466">
    <property type="entry name" value="LysR_substrate"/>
    <property type="match status" value="1"/>
</dbReference>